<dbReference type="InterPro" id="IPR050586">
    <property type="entry name" value="CPA3_Na-H_Antiporter_D"/>
</dbReference>
<dbReference type="AlphaFoldDB" id="A0A7G9ZAM8"/>
<dbReference type="GO" id="GO:0042773">
    <property type="term" value="P:ATP synthesis coupled electron transport"/>
    <property type="evidence" value="ECO:0007669"/>
    <property type="project" value="InterPro"/>
</dbReference>
<keyword evidence="3 6" id="KW-0812">Transmembrane</keyword>
<keyword evidence="8" id="KW-0560">Oxidoreductase</keyword>
<feature type="domain" description="NADH:quinone oxidoreductase/Mrp antiporter transmembrane" evidence="7">
    <location>
        <begin position="56"/>
        <end position="356"/>
    </location>
</feature>
<feature type="transmembrane region" description="Helical" evidence="6">
    <location>
        <begin position="317"/>
        <end position="341"/>
    </location>
</feature>
<dbReference type="EMBL" id="MT631685">
    <property type="protein sequence ID" value="QNO57312.1"/>
    <property type="molecule type" value="Genomic_DNA"/>
</dbReference>
<protein>
    <submittedName>
        <fullName evidence="8">F(420)H(2) dehydrogenase subunit N</fullName>
        <ecNumber evidence="8">1.12.98.3</ecNumber>
    </submittedName>
</protein>
<dbReference type="GO" id="GO:0051911">
    <property type="term" value="F:Methanosarcina-phenazine hydrogenase activity"/>
    <property type="evidence" value="ECO:0007669"/>
    <property type="project" value="UniProtKB-EC"/>
</dbReference>
<feature type="transmembrane region" description="Helical" evidence="6">
    <location>
        <begin position="36"/>
        <end position="54"/>
    </location>
</feature>
<feature type="transmembrane region" description="Helical" evidence="6">
    <location>
        <begin position="132"/>
        <end position="150"/>
    </location>
</feature>
<feature type="transmembrane region" description="Helical" evidence="6">
    <location>
        <begin position="195"/>
        <end position="219"/>
    </location>
</feature>
<dbReference type="Pfam" id="PF00361">
    <property type="entry name" value="Proton_antipo_M"/>
    <property type="match status" value="1"/>
</dbReference>
<sequence>MDALNAYILVIILFLGLLCAIHSKSSVEHELPGKKVSFFTLYQLFITGLCGVAVTGDIFNMYVFIEILSLSAYALVGSKGGTSLRAGFTYLVMGSIGACFFLIGIGFLYSVTGSLNIHDLSLLLPPLYGSRTVQAAFIFITVGLGIKMAIYPLHTWLPDAHPAAPSPISAMLSGIMIMVGFYALIRILFTLFPFYYNYGLILLILGLLSMTVANLFAYFQMDIKRLFAYSSIVNVGIITTGAGVAAYILSIEPAGTIPEAASLAMAGALLHIFSHGIGKALVFLGSGNIHATIHTRDLAKMGGIAKDMPYTSYSMSVGLLSLLGMPPLIGFWSKFLILMAVAMAIQSIGGVVMVMTFIIMLFNVIYAATYYLKVTKVLMVERGAARTHEAPFSMVFSVVAFALACLIGGLLLPIPLIRVATRASQIILGGG</sequence>
<evidence type="ECO:0000256" key="2">
    <source>
        <dbReference type="ARBA" id="ARBA00022475"/>
    </source>
</evidence>
<dbReference type="PRINTS" id="PR01437">
    <property type="entry name" value="NUOXDRDTASE4"/>
</dbReference>
<dbReference type="InterPro" id="IPR001750">
    <property type="entry name" value="ND/Mrp_TM"/>
</dbReference>
<reference evidence="8" key="1">
    <citation type="submission" date="2020-06" db="EMBL/GenBank/DDBJ databases">
        <title>Unique genomic features of the anaerobic methanotrophic archaea.</title>
        <authorList>
            <person name="Chadwick G.L."/>
            <person name="Skennerton C.T."/>
            <person name="Laso-Perez R."/>
            <person name="Leu A.O."/>
            <person name="Speth D.R."/>
            <person name="Yu H."/>
            <person name="Morgan-Lang C."/>
            <person name="Hatzenpichler R."/>
            <person name="Goudeau D."/>
            <person name="Malmstrom R."/>
            <person name="Brazelton W.J."/>
            <person name="Woyke T."/>
            <person name="Hallam S.J."/>
            <person name="Tyson G.W."/>
            <person name="Wegener G."/>
            <person name="Boetius A."/>
            <person name="Orphan V."/>
        </authorList>
    </citation>
    <scope>NUCLEOTIDE SEQUENCE</scope>
</reference>
<feature type="transmembrane region" description="Helical" evidence="6">
    <location>
        <begin position="226"/>
        <end position="249"/>
    </location>
</feature>
<evidence type="ECO:0000256" key="6">
    <source>
        <dbReference type="SAM" id="Phobius"/>
    </source>
</evidence>
<keyword evidence="4 6" id="KW-1133">Transmembrane helix</keyword>
<gene>
    <name evidence="8" type="primary">fpoN</name>
    <name evidence="8" type="ORF">GHLBPCAD_00001</name>
</gene>
<evidence type="ECO:0000313" key="8">
    <source>
        <dbReference type="EMBL" id="QNO57312.1"/>
    </source>
</evidence>
<keyword evidence="2" id="KW-1003">Cell membrane</keyword>
<dbReference type="PANTHER" id="PTHR42703">
    <property type="entry name" value="NADH DEHYDROGENASE"/>
    <property type="match status" value="1"/>
</dbReference>
<comment type="subcellular location">
    <subcellularLocation>
        <location evidence="1">Cell membrane</location>
        <topology evidence="1">Multi-pass membrane protein</topology>
    </subcellularLocation>
</comment>
<evidence type="ECO:0000256" key="4">
    <source>
        <dbReference type="ARBA" id="ARBA00022989"/>
    </source>
</evidence>
<dbReference type="PANTHER" id="PTHR42703:SF1">
    <property type="entry name" value="NA(+)_H(+) ANTIPORTER SUBUNIT D1"/>
    <property type="match status" value="1"/>
</dbReference>
<dbReference type="GO" id="GO:0005886">
    <property type="term" value="C:plasma membrane"/>
    <property type="evidence" value="ECO:0007669"/>
    <property type="project" value="UniProtKB-SubCell"/>
</dbReference>
<evidence type="ECO:0000256" key="3">
    <source>
        <dbReference type="ARBA" id="ARBA00022692"/>
    </source>
</evidence>
<dbReference type="EC" id="1.12.98.3" evidence="8"/>
<dbReference type="GO" id="GO:0008137">
    <property type="term" value="F:NADH dehydrogenase (ubiquinone) activity"/>
    <property type="evidence" value="ECO:0007669"/>
    <property type="project" value="InterPro"/>
</dbReference>
<keyword evidence="5 6" id="KW-0472">Membrane</keyword>
<name>A0A7G9ZAM8_9EURY</name>
<feature type="transmembrane region" description="Helical" evidence="6">
    <location>
        <begin position="60"/>
        <end position="76"/>
    </location>
</feature>
<feature type="transmembrane region" description="Helical" evidence="6">
    <location>
        <begin position="348"/>
        <end position="372"/>
    </location>
</feature>
<feature type="transmembrane region" description="Helical" evidence="6">
    <location>
        <begin position="6"/>
        <end position="24"/>
    </location>
</feature>
<evidence type="ECO:0000259" key="7">
    <source>
        <dbReference type="Pfam" id="PF00361"/>
    </source>
</evidence>
<evidence type="ECO:0000256" key="5">
    <source>
        <dbReference type="ARBA" id="ARBA00023136"/>
    </source>
</evidence>
<dbReference type="InterPro" id="IPR003918">
    <property type="entry name" value="NADH_UbQ_OxRdtase"/>
</dbReference>
<feature type="transmembrane region" description="Helical" evidence="6">
    <location>
        <begin position="88"/>
        <end position="112"/>
    </location>
</feature>
<accession>A0A7G9ZAM8</accession>
<feature type="transmembrane region" description="Helical" evidence="6">
    <location>
        <begin position="392"/>
        <end position="412"/>
    </location>
</feature>
<evidence type="ECO:0000256" key="1">
    <source>
        <dbReference type="ARBA" id="ARBA00004651"/>
    </source>
</evidence>
<proteinExistence type="predicted"/>
<feature type="transmembrane region" description="Helical" evidence="6">
    <location>
        <begin position="170"/>
        <end position="189"/>
    </location>
</feature>
<organism evidence="8">
    <name type="scientific">Candidatus Methanophaga sp. ANME-1 ERB7</name>
    <dbReference type="NCBI Taxonomy" id="2759913"/>
    <lineage>
        <taxon>Archaea</taxon>
        <taxon>Methanobacteriati</taxon>
        <taxon>Methanobacteriota</taxon>
        <taxon>Stenosarchaea group</taxon>
        <taxon>Methanomicrobia</taxon>
        <taxon>Candidatus Methanophagales</taxon>
        <taxon>Candidatus Methanophagaceae</taxon>
        <taxon>Candidatus Methanophaga</taxon>
    </lineage>
</organism>